<reference evidence="2 3" key="1">
    <citation type="journal article" date="2012" name="Science">
        <title>The Paleozoic origin of enzymatic lignin decomposition reconstructed from 31 fungal genomes.</title>
        <authorList>
            <person name="Floudas D."/>
            <person name="Binder M."/>
            <person name="Riley R."/>
            <person name="Barry K."/>
            <person name="Blanchette R.A."/>
            <person name="Henrissat B."/>
            <person name="Martinez A.T."/>
            <person name="Otillar R."/>
            <person name="Spatafora J.W."/>
            <person name="Yadav J.S."/>
            <person name="Aerts A."/>
            <person name="Benoit I."/>
            <person name="Boyd A."/>
            <person name="Carlson A."/>
            <person name="Copeland A."/>
            <person name="Coutinho P.M."/>
            <person name="de Vries R.P."/>
            <person name="Ferreira P."/>
            <person name="Findley K."/>
            <person name="Foster B."/>
            <person name="Gaskell J."/>
            <person name="Glotzer D."/>
            <person name="Gorecki P."/>
            <person name="Heitman J."/>
            <person name="Hesse C."/>
            <person name="Hori C."/>
            <person name="Igarashi K."/>
            <person name="Jurgens J.A."/>
            <person name="Kallen N."/>
            <person name="Kersten P."/>
            <person name="Kohler A."/>
            <person name="Kuees U."/>
            <person name="Kumar T.K.A."/>
            <person name="Kuo A."/>
            <person name="LaButti K."/>
            <person name="Larrondo L.F."/>
            <person name="Lindquist E."/>
            <person name="Ling A."/>
            <person name="Lombard V."/>
            <person name="Lucas S."/>
            <person name="Lundell T."/>
            <person name="Martin R."/>
            <person name="McLaughlin D.J."/>
            <person name="Morgenstern I."/>
            <person name="Morin E."/>
            <person name="Murat C."/>
            <person name="Nagy L.G."/>
            <person name="Nolan M."/>
            <person name="Ohm R.A."/>
            <person name="Patyshakuliyeva A."/>
            <person name="Rokas A."/>
            <person name="Ruiz-Duenas F.J."/>
            <person name="Sabat G."/>
            <person name="Salamov A."/>
            <person name="Samejima M."/>
            <person name="Schmutz J."/>
            <person name="Slot J.C."/>
            <person name="St John F."/>
            <person name="Stenlid J."/>
            <person name="Sun H."/>
            <person name="Sun S."/>
            <person name="Syed K."/>
            <person name="Tsang A."/>
            <person name="Wiebenga A."/>
            <person name="Young D."/>
            <person name="Pisabarro A."/>
            <person name="Eastwood D.C."/>
            <person name="Martin F."/>
            <person name="Cullen D."/>
            <person name="Grigoriev I.V."/>
            <person name="Hibbett D.S."/>
        </authorList>
    </citation>
    <scope>NUCLEOTIDE SEQUENCE [LARGE SCALE GENOMIC DNA]</scope>
    <source>
        <strain evidence="2 3">DJM-731 SS1</strain>
    </source>
</reference>
<dbReference type="AlphaFoldDB" id="M5G2Y6"/>
<evidence type="ECO:0000256" key="1">
    <source>
        <dbReference type="SAM" id="MobiDB-lite"/>
    </source>
</evidence>
<gene>
    <name evidence="2" type="ORF">DACRYDRAFT_23174</name>
</gene>
<feature type="region of interest" description="Disordered" evidence="1">
    <location>
        <begin position="91"/>
        <end position="117"/>
    </location>
</feature>
<dbReference type="HOGENOM" id="CLU_1255953_0_0_1"/>
<sequence length="220" mass="23703">MQRRTTLASGSKPVQVQSWWTSTIPFSALGCVPPPLQARPWPVPAMQRRVTRYSRSISSSSPTNVNVNVRPISAPAIASSTARAMGMTCLNSGRQRSRGSNTNKQGQQPEGGCSLGMSEREDGLVFASTREWLSRCYATGWDEPVAQCDSGPVSAVIHHVYLCPMLLGGHPARVGPAIHPSNHASLPRHPSVSGNTSTAHARNSMQLAPTSPRQRTNLTR</sequence>
<accession>M5G2Y6</accession>
<feature type="compositionally biased region" description="Polar residues" evidence="1">
    <location>
        <begin position="91"/>
        <end position="108"/>
    </location>
</feature>
<feature type="compositionally biased region" description="Polar residues" evidence="1">
    <location>
        <begin position="192"/>
        <end position="220"/>
    </location>
</feature>
<proteinExistence type="predicted"/>
<organism evidence="2 3">
    <name type="scientific">Dacryopinax primogenitus (strain DJM 731)</name>
    <name type="common">Brown rot fungus</name>
    <dbReference type="NCBI Taxonomy" id="1858805"/>
    <lineage>
        <taxon>Eukaryota</taxon>
        <taxon>Fungi</taxon>
        <taxon>Dikarya</taxon>
        <taxon>Basidiomycota</taxon>
        <taxon>Agaricomycotina</taxon>
        <taxon>Dacrymycetes</taxon>
        <taxon>Dacrymycetales</taxon>
        <taxon>Dacrymycetaceae</taxon>
        <taxon>Dacryopinax</taxon>
    </lineage>
</organism>
<evidence type="ECO:0000313" key="3">
    <source>
        <dbReference type="Proteomes" id="UP000030653"/>
    </source>
</evidence>
<protein>
    <submittedName>
        <fullName evidence="2">Uncharacterized protein</fullName>
    </submittedName>
</protein>
<dbReference type="Proteomes" id="UP000030653">
    <property type="component" value="Unassembled WGS sequence"/>
</dbReference>
<name>M5G2Y6_DACPD</name>
<dbReference type="EMBL" id="JH795867">
    <property type="protein sequence ID" value="EJU00187.1"/>
    <property type="molecule type" value="Genomic_DNA"/>
</dbReference>
<feature type="region of interest" description="Disordered" evidence="1">
    <location>
        <begin position="178"/>
        <end position="220"/>
    </location>
</feature>
<evidence type="ECO:0000313" key="2">
    <source>
        <dbReference type="EMBL" id="EJU00187.1"/>
    </source>
</evidence>
<dbReference type="PROSITE" id="PS51257">
    <property type="entry name" value="PROKAR_LIPOPROTEIN"/>
    <property type="match status" value="1"/>
</dbReference>
<dbReference type="RefSeq" id="XP_040627084.1">
    <property type="nucleotide sequence ID" value="XM_040773139.1"/>
</dbReference>
<dbReference type="GeneID" id="63688201"/>
<keyword evidence="3" id="KW-1185">Reference proteome</keyword>